<organism evidence="2 3">
    <name type="scientific">Mameliella alba</name>
    <dbReference type="NCBI Taxonomy" id="561184"/>
    <lineage>
        <taxon>Bacteria</taxon>
        <taxon>Pseudomonadati</taxon>
        <taxon>Pseudomonadota</taxon>
        <taxon>Alphaproteobacteria</taxon>
        <taxon>Rhodobacterales</taxon>
        <taxon>Roseobacteraceae</taxon>
        <taxon>Mameliella</taxon>
    </lineage>
</organism>
<dbReference type="InterPro" id="IPR000182">
    <property type="entry name" value="GNAT_dom"/>
</dbReference>
<dbReference type="Pfam" id="PF13527">
    <property type="entry name" value="Acetyltransf_9"/>
    <property type="match status" value="1"/>
</dbReference>
<dbReference type="SUPFAM" id="SSF55729">
    <property type="entry name" value="Acyl-CoA N-acyltransferases (Nat)"/>
    <property type="match status" value="1"/>
</dbReference>
<sequence length="173" mass="19073">MIDVLAEHALTREDEAQIAALLRASFPTDFGGRSFYQQRPHLRVVWRDGTILGHAALFYRAIRVDGQLIDVIGLGDVATVPQARGRGIATALLDRALAIGKDSNAQFALLFGKRRLYDRAGFRLAANTYIRIDMAGARTGDVARVQSRFLRVLPLTGAPWSDRAELDLLGPLF</sequence>
<feature type="domain" description="N-acetyltransferase" evidence="1">
    <location>
        <begin position="5"/>
        <end position="139"/>
    </location>
</feature>
<dbReference type="AlphaFoldDB" id="A0A0B3SPZ7"/>
<dbReference type="PROSITE" id="PS51186">
    <property type="entry name" value="GNAT"/>
    <property type="match status" value="1"/>
</dbReference>
<dbReference type="EMBL" id="JSUQ01000011">
    <property type="protein sequence ID" value="KHQ52494.1"/>
    <property type="molecule type" value="Genomic_DNA"/>
</dbReference>
<name>A0A0B3SPZ7_9RHOB</name>
<dbReference type="InterPro" id="IPR051554">
    <property type="entry name" value="Acetyltransferase_Eis"/>
</dbReference>
<dbReference type="GO" id="GO:0034069">
    <property type="term" value="F:aminoglycoside N-acetyltransferase activity"/>
    <property type="evidence" value="ECO:0007669"/>
    <property type="project" value="TreeGrafter"/>
</dbReference>
<dbReference type="PANTHER" id="PTHR37817">
    <property type="entry name" value="N-ACETYLTRANSFERASE EIS"/>
    <property type="match status" value="1"/>
</dbReference>
<dbReference type="RefSeq" id="WP_052244532.1">
    <property type="nucleotide sequence ID" value="NZ_JSUQ01000011.1"/>
</dbReference>
<dbReference type="GO" id="GO:0030649">
    <property type="term" value="P:aminoglycoside antibiotic catabolic process"/>
    <property type="evidence" value="ECO:0007669"/>
    <property type="project" value="TreeGrafter"/>
</dbReference>
<keyword evidence="2" id="KW-0808">Transferase</keyword>
<dbReference type="Gene3D" id="3.40.630.30">
    <property type="match status" value="1"/>
</dbReference>
<dbReference type="STRING" id="561184.SAMN05216376_10994"/>
<keyword evidence="3" id="KW-1185">Reference proteome</keyword>
<proteinExistence type="predicted"/>
<dbReference type="PANTHER" id="PTHR37817:SF1">
    <property type="entry name" value="N-ACETYLTRANSFERASE EIS"/>
    <property type="match status" value="1"/>
</dbReference>
<dbReference type="InterPro" id="IPR016181">
    <property type="entry name" value="Acyl_CoA_acyltransferase"/>
</dbReference>
<evidence type="ECO:0000259" key="1">
    <source>
        <dbReference type="PROSITE" id="PS51186"/>
    </source>
</evidence>
<evidence type="ECO:0000313" key="2">
    <source>
        <dbReference type="EMBL" id="KHQ52494.1"/>
    </source>
</evidence>
<accession>A0A0B3SPZ7</accession>
<dbReference type="OrthoDB" id="7869205at2"/>
<reference evidence="2 3" key="1">
    <citation type="submission" date="2014-10" db="EMBL/GenBank/DDBJ databases">
        <title>Genome sequence of Ponticoccus sp. strain UMTAT08 isolated from clonal culture of toxic dinoflagellate Alexandrium tamiyavanichii.</title>
        <authorList>
            <person name="Gan H.Y."/>
            <person name="Muhd D.-D."/>
            <person name="Mohd Noor M.E."/>
            <person name="Yeong Y.S."/>
            <person name="Usup G."/>
        </authorList>
    </citation>
    <scope>NUCLEOTIDE SEQUENCE [LARGE SCALE GENOMIC DNA]</scope>
    <source>
        <strain evidence="2 3">UMTAT08</strain>
    </source>
</reference>
<evidence type="ECO:0000313" key="3">
    <source>
        <dbReference type="Proteomes" id="UP000030960"/>
    </source>
</evidence>
<protein>
    <submittedName>
        <fullName evidence="2">Putative acetyltransferase</fullName>
    </submittedName>
</protein>
<dbReference type="CDD" id="cd04301">
    <property type="entry name" value="NAT_SF"/>
    <property type="match status" value="1"/>
</dbReference>
<comment type="caution">
    <text evidence="2">The sequence shown here is derived from an EMBL/GenBank/DDBJ whole genome shotgun (WGS) entry which is preliminary data.</text>
</comment>
<dbReference type="Proteomes" id="UP000030960">
    <property type="component" value="Unassembled WGS sequence"/>
</dbReference>
<gene>
    <name evidence="2" type="ORF">OA50_02969</name>
</gene>